<sequence>MLSFDPLIIGGLKGFKQISIPTLLLIMFDDITKVTGKEFTSFITFRFGTYLSCIFKHLNIPTQGDPPLATLIPLSFGTLQHAGYKKDPRIGQWVKGAQPKIHEDEDEDVGGTPDSIPS</sequence>
<proteinExistence type="predicted"/>
<dbReference type="Proteomes" id="UP001358586">
    <property type="component" value="Chromosome 8"/>
</dbReference>
<organism evidence="2 3">
    <name type="scientific">Gossypium arboreum</name>
    <name type="common">Tree cotton</name>
    <name type="synonym">Gossypium nanking</name>
    <dbReference type="NCBI Taxonomy" id="29729"/>
    <lineage>
        <taxon>Eukaryota</taxon>
        <taxon>Viridiplantae</taxon>
        <taxon>Streptophyta</taxon>
        <taxon>Embryophyta</taxon>
        <taxon>Tracheophyta</taxon>
        <taxon>Spermatophyta</taxon>
        <taxon>Magnoliopsida</taxon>
        <taxon>eudicotyledons</taxon>
        <taxon>Gunneridae</taxon>
        <taxon>Pentapetalae</taxon>
        <taxon>rosids</taxon>
        <taxon>malvids</taxon>
        <taxon>Malvales</taxon>
        <taxon>Malvaceae</taxon>
        <taxon>Malvoideae</taxon>
        <taxon>Gossypium</taxon>
    </lineage>
</organism>
<evidence type="ECO:0000256" key="1">
    <source>
        <dbReference type="SAM" id="MobiDB-lite"/>
    </source>
</evidence>
<evidence type="ECO:0000313" key="2">
    <source>
        <dbReference type="EMBL" id="KAK5812673.1"/>
    </source>
</evidence>
<comment type="caution">
    <text evidence="2">The sequence shown here is derived from an EMBL/GenBank/DDBJ whole genome shotgun (WGS) entry which is preliminary data.</text>
</comment>
<name>A0ABR0P2C1_GOSAR</name>
<feature type="region of interest" description="Disordered" evidence="1">
    <location>
        <begin position="96"/>
        <end position="118"/>
    </location>
</feature>
<protein>
    <submittedName>
        <fullName evidence="2">Uncharacterized protein</fullName>
    </submittedName>
</protein>
<gene>
    <name evidence="2" type="ORF">PVK06_028111</name>
</gene>
<keyword evidence="3" id="KW-1185">Reference proteome</keyword>
<dbReference type="EMBL" id="JARKNE010000008">
    <property type="protein sequence ID" value="KAK5812673.1"/>
    <property type="molecule type" value="Genomic_DNA"/>
</dbReference>
<reference evidence="2 3" key="1">
    <citation type="submission" date="2023-03" db="EMBL/GenBank/DDBJ databases">
        <title>WGS of Gossypium arboreum.</title>
        <authorList>
            <person name="Yu D."/>
        </authorList>
    </citation>
    <scope>NUCLEOTIDE SEQUENCE [LARGE SCALE GENOMIC DNA]</scope>
    <source>
        <tissue evidence="2">Leaf</tissue>
    </source>
</reference>
<accession>A0ABR0P2C1</accession>
<evidence type="ECO:0000313" key="3">
    <source>
        <dbReference type="Proteomes" id="UP001358586"/>
    </source>
</evidence>